<evidence type="ECO:0000313" key="2">
    <source>
        <dbReference type="EMBL" id="MSA90879.1"/>
    </source>
</evidence>
<feature type="transmembrane region" description="Helical" evidence="1">
    <location>
        <begin position="12"/>
        <end position="35"/>
    </location>
</feature>
<keyword evidence="1" id="KW-0812">Transmembrane</keyword>
<sequence>MSLPLLRRELRANYKMILLFTAVITLYSTVIIAMYDPKLGASLNMMAESMPELFAAFGMTNAGATMLEFIINYLYGFILVVIPMLCLLLIAGRLVVRYVDQGSMAYLLATPNTRGTIIRTQILFLVLCTLFLVIYSSGLGLIASEMLFPGELDVSHYLLVNAGLLCLHLFLGGMCFFFSSVFSEQKKAYGCAGGCLVAFLLIQMLSQVSKQLEGLRLLTPLTLFQAKELAMESSEALMMAGCLAILGVILYIAAAQIFRRRNLSL</sequence>
<dbReference type="Pfam" id="PF12679">
    <property type="entry name" value="ABC2_membrane_2"/>
    <property type="match status" value="1"/>
</dbReference>
<dbReference type="PANTHER" id="PTHR37305:SF2">
    <property type="entry name" value="BACITRACIN TRANSPORT PERMEASE PROTEIN BCRB"/>
    <property type="match status" value="1"/>
</dbReference>
<dbReference type="Proteomes" id="UP000480929">
    <property type="component" value="Unassembled WGS sequence"/>
</dbReference>
<comment type="caution">
    <text evidence="2">The sequence shown here is derived from an EMBL/GenBank/DDBJ whole genome shotgun (WGS) entry which is preliminary data.</text>
</comment>
<keyword evidence="1" id="KW-0472">Membrane</keyword>
<evidence type="ECO:0000313" key="3">
    <source>
        <dbReference type="EMBL" id="MSC34610.1"/>
    </source>
</evidence>
<feature type="transmembrane region" description="Helical" evidence="1">
    <location>
        <begin position="73"/>
        <end position="96"/>
    </location>
</feature>
<evidence type="ECO:0000313" key="4">
    <source>
        <dbReference type="Proteomes" id="UP000433575"/>
    </source>
</evidence>
<dbReference type="GeneID" id="42457853"/>
<dbReference type="RefSeq" id="WP_020226070.1">
    <property type="nucleotide sequence ID" value="NZ_CABKSC010000004.1"/>
</dbReference>
<dbReference type="EMBL" id="WKPI01000038">
    <property type="protein sequence ID" value="MSC34610.1"/>
    <property type="molecule type" value="Genomic_DNA"/>
</dbReference>
<reference evidence="4 5" key="1">
    <citation type="journal article" date="2019" name="Nat. Med.">
        <title>A library of human gut bacterial isolates paired with longitudinal multiomics data enables mechanistic microbiome research.</title>
        <authorList>
            <person name="Poyet M."/>
            <person name="Groussin M."/>
            <person name="Gibbons S.M."/>
            <person name="Avila-Pacheco J."/>
            <person name="Jiang X."/>
            <person name="Kearney S.M."/>
            <person name="Perrotta A.R."/>
            <person name="Berdy B."/>
            <person name="Zhao S."/>
            <person name="Lieberman T.D."/>
            <person name="Swanson P.K."/>
            <person name="Smith M."/>
            <person name="Roesemann S."/>
            <person name="Alexander J.E."/>
            <person name="Rich S.A."/>
            <person name="Livny J."/>
            <person name="Vlamakis H."/>
            <person name="Clish C."/>
            <person name="Bullock K."/>
            <person name="Deik A."/>
            <person name="Scott J."/>
            <person name="Pierce K.A."/>
            <person name="Xavier R.J."/>
            <person name="Alm E.J."/>
        </authorList>
    </citation>
    <scope>NUCLEOTIDE SEQUENCE [LARGE SCALE GENOMIC DNA]</scope>
    <source>
        <strain evidence="2 4">BIOML-A4</strain>
        <strain evidence="3 5">BIOML-A5</strain>
    </source>
</reference>
<evidence type="ECO:0000256" key="1">
    <source>
        <dbReference type="SAM" id="Phobius"/>
    </source>
</evidence>
<feature type="transmembrane region" description="Helical" evidence="1">
    <location>
        <begin position="155"/>
        <end position="177"/>
    </location>
</feature>
<dbReference type="AlphaFoldDB" id="A0A6N7SAU8"/>
<feature type="transmembrane region" description="Helical" evidence="1">
    <location>
        <begin position="236"/>
        <end position="258"/>
    </location>
</feature>
<gene>
    <name evidence="3" type="ORF">GKD88_15895</name>
    <name evidence="2" type="ORF">GKE08_16220</name>
</gene>
<protein>
    <submittedName>
        <fullName evidence="2">ABC transporter permease subunit</fullName>
    </submittedName>
</protein>
<accession>A0A6N7SAU8</accession>
<feature type="transmembrane region" description="Helical" evidence="1">
    <location>
        <begin position="189"/>
        <end position="208"/>
    </location>
</feature>
<dbReference type="OrthoDB" id="66636at2"/>
<organism evidence="2 4">
    <name type="scientific">Holdemania massiliensis</name>
    <dbReference type="NCBI Taxonomy" id="1468449"/>
    <lineage>
        <taxon>Bacteria</taxon>
        <taxon>Bacillati</taxon>
        <taxon>Bacillota</taxon>
        <taxon>Erysipelotrichia</taxon>
        <taxon>Erysipelotrichales</taxon>
        <taxon>Erysipelotrichaceae</taxon>
        <taxon>Holdemania</taxon>
    </lineage>
</organism>
<keyword evidence="5" id="KW-1185">Reference proteome</keyword>
<keyword evidence="1" id="KW-1133">Transmembrane helix</keyword>
<dbReference type="GO" id="GO:0005886">
    <property type="term" value="C:plasma membrane"/>
    <property type="evidence" value="ECO:0007669"/>
    <property type="project" value="UniProtKB-SubCell"/>
</dbReference>
<name>A0A6N7SAU8_9FIRM</name>
<feature type="transmembrane region" description="Helical" evidence="1">
    <location>
        <begin position="122"/>
        <end position="143"/>
    </location>
</feature>
<dbReference type="EMBL" id="WKPJ01000036">
    <property type="protein sequence ID" value="MSA90879.1"/>
    <property type="molecule type" value="Genomic_DNA"/>
</dbReference>
<proteinExistence type="predicted"/>
<dbReference type="PANTHER" id="PTHR37305">
    <property type="entry name" value="INTEGRAL MEMBRANE PROTEIN-RELATED"/>
    <property type="match status" value="1"/>
</dbReference>
<dbReference type="Proteomes" id="UP000433575">
    <property type="component" value="Unassembled WGS sequence"/>
</dbReference>
<dbReference type="GO" id="GO:0140359">
    <property type="term" value="F:ABC-type transporter activity"/>
    <property type="evidence" value="ECO:0007669"/>
    <property type="project" value="InterPro"/>
</dbReference>
<evidence type="ECO:0000313" key="5">
    <source>
        <dbReference type="Proteomes" id="UP000480929"/>
    </source>
</evidence>